<dbReference type="InterPro" id="IPR002861">
    <property type="entry name" value="Reeler_dom"/>
</dbReference>
<evidence type="ECO:0000259" key="10">
    <source>
        <dbReference type="Pfam" id="PF02014"/>
    </source>
</evidence>
<evidence type="ECO:0000313" key="11">
    <source>
        <dbReference type="EMBL" id="CAF1299768.1"/>
    </source>
</evidence>
<comment type="subcellular location">
    <subcellularLocation>
        <location evidence="1">Secreted</location>
    </subcellularLocation>
</comment>
<keyword evidence="3" id="KW-0964">Secreted</keyword>
<gene>
    <name evidence="12" type="ORF">EDS130_LOCUS30802</name>
    <name evidence="11" type="ORF">XAT740_LOCUS28797</name>
</gene>
<evidence type="ECO:0000256" key="1">
    <source>
        <dbReference type="ARBA" id="ARBA00004613"/>
    </source>
</evidence>
<comment type="similarity">
    <text evidence="2">Belongs to the insect defense protein family.</text>
</comment>
<dbReference type="OrthoDB" id="6418377at2759"/>
<dbReference type="GO" id="GO:0042742">
    <property type="term" value="P:defense response to bacterium"/>
    <property type="evidence" value="ECO:0007669"/>
    <property type="project" value="UniProtKB-KW"/>
</dbReference>
<evidence type="ECO:0000256" key="7">
    <source>
        <dbReference type="ARBA" id="ARBA00022859"/>
    </source>
</evidence>
<dbReference type="CDD" id="cd08544">
    <property type="entry name" value="Reeler"/>
    <property type="match status" value="1"/>
</dbReference>
<dbReference type="Pfam" id="PF02014">
    <property type="entry name" value="Reeler"/>
    <property type="match status" value="1"/>
</dbReference>
<name>A0A815E339_ADIRI</name>
<evidence type="ECO:0000313" key="12">
    <source>
        <dbReference type="EMBL" id="CAF1304631.1"/>
    </source>
</evidence>
<dbReference type="GO" id="GO:0005576">
    <property type="term" value="C:extracellular region"/>
    <property type="evidence" value="ECO:0007669"/>
    <property type="project" value="UniProtKB-SubCell"/>
</dbReference>
<proteinExistence type="inferred from homology"/>
<feature type="domain" description="Reelin" evidence="10">
    <location>
        <begin position="34"/>
        <end position="154"/>
    </location>
</feature>
<evidence type="ECO:0000256" key="3">
    <source>
        <dbReference type="ARBA" id="ARBA00022525"/>
    </source>
</evidence>
<dbReference type="EMBL" id="CAJNOJ010000219">
    <property type="protein sequence ID" value="CAF1304631.1"/>
    <property type="molecule type" value="Genomic_DNA"/>
</dbReference>
<reference evidence="12" key="1">
    <citation type="submission" date="2021-02" db="EMBL/GenBank/DDBJ databases">
        <authorList>
            <person name="Nowell W R."/>
        </authorList>
    </citation>
    <scope>NUCLEOTIDE SEQUENCE</scope>
</reference>
<keyword evidence="13" id="KW-1185">Reference proteome</keyword>
<protein>
    <recommendedName>
        <fullName evidence="10">Reelin domain-containing protein</fullName>
    </recommendedName>
</protein>
<keyword evidence="7" id="KW-0391">Immunity</keyword>
<feature type="chain" id="PRO_5035605017" description="Reelin domain-containing protein" evidence="9">
    <location>
        <begin position="22"/>
        <end position="159"/>
    </location>
</feature>
<dbReference type="GO" id="GO:0045087">
    <property type="term" value="P:innate immune response"/>
    <property type="evidence" value="ECO:0007669"/>
    <property type="project" value="UniProtKB-KW"/>
</dbReference>
<evidence type="ECO:0000256" key="6">
    <source>
        <dbReference type="ARBA" id="ARBA00022729"/>
    </source>
</evidence>
<dbReference type="GO" id="GO:0016020">
    <property type="term" value="C:membrane"/>
    <property type="evidence" value="ECO:0007669"/>
    <property type="project" value="TreeGrafter"/>
</dbReference>
<dbReference type="InterPro" id="IPR051237">
    <property type="entry name" value="Ferric-chelate_Red/DefProt"/>
</dbReference>
<keyword evidence="4" id="KW-0929">Antimicrobial</keyword>
<dbReference type="Proteomes" id="UP000663828">
    <property type="component" value="Unassembled WGS sequence"/>
</dbReference>
<evidence type="ECO:0000256" key="2">
    <source>
        <dbReference type="ARBA" id="ARBA00008501"/>
    </source>
</evidence>
<evidence type="ECO:0000256" key="9">
    <source>
        <dbReference type="SAM" id="SignalP"/>
    </source>
</evidence>
<keyword evidence="8" id="KW-0044">Antibiotic</keyword>
<evidence type="ECO:0000313" key="13">
    <source>
        <dbReference type="Proteomes" id="UP000663828"/>
    </source>
</evidence>
<dbReference type="EMBL" id="CAJNOR010002476">
    <property type="protein sequence ID" value="CAF1299768.1"/>
    <property type="molecule type" value="Genomic_DNA"/>
</dbReference>
<dbReference type="PANTHER" id="PTHR45828">
    <property type="entry name" value="CYTOCHROME B561/FERRIC REDUCTASE TRANSMEMBRANE"/>
    <property type="match status" value="1"/>
</dbReference>
<evidence type="ECO:0000256" key="5">
    <source>
        <dbReference type="ARBA" id="ARBA00022588"/>
    </source>
</evidence>
<dbReference type="PANTHER" id="PTHR45828:SF9">
    <property type="entry name" value="CELL WALL INTEGRITY AND STRESS RESPONSE COMPONENT 4-LIKE-RELATED"/>
    <property type="match status" value="1"/>
</dbReference>
<evidence type="ECO:0000256" key="8">
    <source>
        <dbReference type="ARBA" id="ARBA00023022"/>
    </source>
</evidence>
<organism evidence="12 14">
    <name type="scientific">Adineta ricciae</name>
    <name type="common">Rotifer</name>
    <dbReference type="NCBI Taxonomy" id="249248"/>
    <lineage>
        <taxon>Eukaryota</taxon>
        <taxon>Metazoa</taxon>
        <taxon>Spiralia</taxon>
        <taxon>Gnathifera</taxon>
        <taxon>Rotifera</taxon>
        <taxon>Eurotatoria</taxon>
        <taxon>Bdelloidea</taxon>
        <taxon>Adinetida</taxon>
        <taxon>Adinetidae</taxon>
        <taxon>Adineta</taxon>
    </lineage>
</organism>
<feature type="signal peptide" evidence="9">
    <location>
        <begin position="1"/>
        <end position="21"/>
    </location>
</feature>
<dbReference type="Proteomes" id="UP000663852">
    <property type="component" value="Unassembled WGS sequence"/>
</dbReference>
<dbReference type="InterPro" id="IPR042307">
    <property type="entry name" value="Reeler_sf"/>
</dbReference>
<evidence type="ECO:0000256" key="4">
    <source>
        <dbReference type="ARBA" id="ARBA00022529"/>
    </source>
</evidence>
<comment type="caution">
    <text evidence="12">The sequence shown here is derived from an EMBL/GenBank/DDBJ whole genome shotgun (WGS) entry which is preliminary data.</text>
</comment>
<accession>A0A815E339</accession>
<keyword evidence="6 9" id="KW-0732">Signal</keyword>
<sequence>MASYLFLAISALLFTVQIINGYPSGAPKKICTGSMLPHHRHYSPQPLSTSPITKFNTTWNPDGETISITIESKEKIRGIFIQGRKLNGDEPLGTFIDIPSGTHVVECPTGNGLTHSSRQEWKELKFKWKKPSSMKTKETVQFWATVVVDFAHFWQVKSI</sequence>
<dbReference type="Gene3D" id="2.60.40.4060">
    <property type="entry name" value="Reeler domain"/>
    <property type="match status" value="1"/>
</dbReference>
<evidence type="ECO:0000313" key="14">
    <source>
        <dbReference type="Proteomes" id="UP000663852"/>
    </source>
</evidence>
<dbReference type="AlphaFoldDB" id="A0A815E339"/>
<keyword evidence="5" id="KW-0399">Innate immunity</keyword>